<feature type="domain" description="Carrier" evidence="6">
    <location>
        <begin position="962"/>
        <end position="1037"/>
    </location>
</feature>
<dbReference type="SUPFAM" id="SSF53474">
    <property type="entry name" value="alpha/beta-Hydrolases"/>
    <property type="match status" value="1"/>
</dbReference>
<dbReference type="FunFam" id="3.40.50.12780:FF:000012">
    <property type="entry name" value="Non-ribosomal peptide synthetase"/>
    <property type="match status" value="1"/>
</dbReference>
<dbReference type="GO" id="GO:0009366">
    <property type="term" value="C:enterobactin synthetase complex"/>
    <property type="evidence" value="ECO:0007669"/>
    <property type="project" value="TreeGrafter"/>
</dbReference>
<dbReference type="NCBIfam" id="TIGR01733">
    <property type="entry name" value="AA-adenyl-dom"/>
    <property type="match status" value="1"/>
</dbReference>
<dbReference type="Gene3D" id="3.30.300.30">
    <property type="match status" value="1"/>
</dbReference>
<dbReference type="InterPro" id="IPR001031">
    <property type="entry name" value="Thioesterase"/>
</dbReference>
<dbReference type="Pfam" id="PF13193">
    <property type="entry name" value="AMP-binding_C"/>
    <property type="match status" value="1"/>
</dbReference>
<accession>A0A1I1KPZ8</accession>
<dbReference type="Gene3D" id="3.30.559.10">
    <property type="entry name" value="Chloramphenicol acetyltransferase-like domain"/>
    <property type="match status" value="1"/>
</dbReference>
<dbReference type="SUPFAM" id="SSF56801">
    <property type="entry name" value="Acetyl-CoA synthetase-like"/>
    <property type="match status" value="1"/>
</dbReference>
<dbReference type="InterPro" id="IPR020806">
    <property type="entry name" value="PKS_PP-bd"/>
</dbReference>
<dbReference type="FunFam" id="2.30.38.10:FF:000001">
    <property type="entry name" value="Non-ribosomal peptide synthetase PvdI"/>
    <property type="match status" value="1"/>
</dbReference>
<reference evidence="8" key="1">
    <citation type="submission" date="2016-10" db="EMBL/GenBank/DDBJ databases">
        <authorList>
            <person name="Varghese N."/>
            <person name="Submissions S."/>
        </authorList>
    </citation>
    <scope>NUCLEOTIDE SEQUENCE [LARGE SCALE GENOMIC DNA]</scope>
    <source>
        <strain evidence="8">DSM 23439</strain>
    </source>
</reference>
<evidence type="ECO:0000313" key="8">
    <source>
        <dbReference type="Proteomes" id="UP000199046"/>
    </source>
</evidence>
<dbReference type="PROSITE" id="PS00455">
    <property type="entry name" value="AMP_BINDING"/>
    <property type="match status" value="1"/>
</dbReference>
<dbReference type="SUPFAM" id="SSF47336">
    <property type="entry name" value="ACP-like"/>
    <property type="match status" value="1"/>
</dbReference>
<dbReference type="InterPro" id="IPR001242">
    <property type="entry name" value="Condensation_dom"/>
</dbReference>
<dbReference type="PROSITE" id="PS00012">
    <property type="entry name" value="PHOSPHOPANTETHEINE"/>
    <property type="match status" value="1"/>
</dbReference>
<dbReference type="Pfam" id="PF00550">
    <property type="entry name" value="PP-binding"/>
    <property type="match status" value="1"/>
</dbReference>
<dbReference type="Proteomes" id="UP000199046">
    <property type="component" value="Unassembled WGS sequence"/>
</dbReference>
<dbReference type="PANTHER" id="PTHR45527">
    <property type="entry name" value="NONRIBOSOMAL PEPTIDE SYNTHETASE"/>
    <property type="match status" value="1"/>
</dbReference>
<dbReference type="OrthoDB" id="9757559at2"/>
<dbReference type="PROSITE" id="PS50075">
    <property type="entry name" value="CARRIER"/>
    <property type="match status" value="1"/>
</dbReference>
<dbReference type="InterPro" id="IPR020802">
    <property type="entry name" value="TesA-like"/>
</dbReference>
<dbReference type="Pfam" id="PF00975">
    <property type="entry name" value="Thioesterase"/>
    <property type="match status" value="1"/>
</dbReference>
<comment type="similarity">
    <text evidence="2">Belongs to the ATP-dependent AMP-binding enzyme family.</text>
</comment>
<dbReference type="GO" id="GO:0047527">
    <property type="term" value="F:2,3-dihydroxybenzoate-serine ligase activity"/>
    <property type="evidence" value="ECO:0007669"/>
    <property type="project" value="TreeGrafter"/>
</dbReference>
<dbReference type="InterPro" id="IPR025110">
    <property type="entry name" value="AMP-bd_C"/>
</dbReference>
<dbReference type="FunFam" id="3.40.50.980:FF:000002">
    <property type="entry name" value="Enterobactin synthetase component F"/>
    <property type="match status" value="1"/>
</dbReference>
<evidence type="ECO:0000256" key="2">
    <source>
        <dbReference type="ARBA" id="ARBA00006432"/>
    </source>
</evidence>
<evidence type="ECO:0000256" key="1">
    <source>
        <dbReference type="ARBA" id="ARBA00001957"/>
    </source>
</evidence>
<dbReference type="SMART" id="SM00824">
    <property type="entry name" value="PKS_TE"/>
    <property type="match status" value="1"/>
</dbReference>
<dbReference type="InterPro" id="IPR009081">
    <property type="entry name" value="PP-bd_ACP"/>
</dbReference>
<comment type="cofactor">
    <cofactor evidence="1">
        <name>pantetheine 4'-phosphate</name>
        <dbReference type="ChEBI" id="CHEBI:47942"/>
    </cofactor>
</comment>
<evidence type="ECO:0000256" key="4">
    <source>
        <dbReference type="ARBA" id="ARBA00022553"/>
    </source>
</evidence>
<dbReference type="GO" id="GO:0009239">
    <property type="term" value="P:enterobactin biosynthetic process"/>
    <property type="evidence" value="ECO:0007669"/>
    <property type="project" value="TreeGrafter"/>
</dbReference>
<organism evidence="7 8">
    <name type="scientific">Kushneria avicenniae</name>
    <dbReference type="NCBI Taxonomy" id="402385"/>
    <lineage>
        <taxon>Bacteria</taxon>
        <taxon>Pseudomonadati</taxon>
        <taxon>Pseudomonadota</taxon>
        <taxon>Gammaproteobacteria</taxon>
        <taxon>Oceanospirillales</taxon>
        <taxon>Halomonadaceae</taxon>
        <taxon>Kushneria</taxon>
    </lineage>
</organism>
<dbReference type="Gene3D" id="2.30.38.10">
    <property type="entry name" value="Luciferase, Domain 3"/>
    <property type="match status" value="1"/>
</dbReference>
<dbReference type="Pfam" id="PF00501">
    <property type="entry name" value="AMP-binding"/>
    <property type="match status" value="1"/>
</dbReference>
<dbReference type="InterPro" id="IPR036736">
    <property type="entry name" value="ACP-like_sf"/>
</dbReference>
<dbReference type="InterPro" id="IPR006162">
    <property type="entry name" value="Ppantetheine_attach_site"/>
</dbReference>
<dbReference type="InterPro" id="IPR029058">
    <property type="entry name" value="AB_hydrolase_fold"/>
</dbReference>
<evidence type="ECO:0000256" key="5">
    <source>
        <dbReference type="SAM" id="MobiDB-lite"/>
    </source>
</evidence>
<dbReference type="STRING" id="402385.SAMN05421848_1977"/>
<dbReference type="Gene3D" id="3.30.559.30">
    <property type="entry name" value="Nonribosomal peptide synthetase, condensation domain"/>
    <property type="match status" value="1"/>
</dbReference>
<sequence length="1310" mass="143961">MSQADFLPVSGAQAGIWYGQQSSAAQGGYSTAQCLEFTGAIDVERLAQAAAMAVSEAEGLFEAFVATDSGPARHAGKAAARADIPGIIDLCDHPHARELAWQQMAARREVPFVLQKGPLYRQAIWRLSNNHVLWWLNMHHVAADAWAYGLIQQRATEHYIALGKGEAARPCWYGSIDRVIEEEQRYQTGPALEQDRHHWTSLFADDPEPVSPAGRFAQAQPRALRREMTLDPEQSQRFQDQCRAQQQGLAEAILAASGAWYARMCQHSDVTLGVPMMGRMQGAALRAPMTQVNMLPLRLQNGFDATPLQWCQSAAQSLGTLRRHQRYRHEWLLRDLGRRPGRRPLLGMHVNVLPFDSSGQWPQSHVVKHHLVAGPVDDLVFSVYLGGDSESMRLALDGNPALYDETELEWHLARLSQWLMTFMTEVETPVGELALVTPEDHQALAHFNATEHPVETTHMATLFERQVHETPHATALVAEGAALDYQTLGRQVQALADTLIEEGVCPGDTVGVALPRSLEMQVALLAIHHVGAAWLPLPLEYPDARLDDIVTRAAPRLILGSDEQRSRFDQVLVQGLSLADADERHELIPGSPAQRDAALGAYVLFTSGSTGRPKGVLVEHHAIVNRILWMQGRYALGGGDRVLQKTPNGFDVSVWEFLWPMISGATLVMAREGGHRDPRYLIDTLISESITTLHFVPSMLDILLDELTPEDVERLQALRQVFVSGEALSRELEKRFLSLLPGVALHNLYGPTEAAVDVSAWQCRHNDGQGSVPIGAPIWNTHLHVLDGAFQPVPVGMPGELYIAGRNLARGYLGQPELTAERFIDCPALESDSKLYRTGDLARWRFDGVLEYLGRIDHQVKLRGQRLELGEIESVMLALEGVAHAVVSVHGSGSSARLVGYVVPDASATLVIESLKRHLARALPDYMVPGVIMTLDALPLSPNGKLDRRALPAPESGDEGMAPTSPRQQIMADLFAEVLDLERVGIRDNFFDLGGNSLNALQLIRRLNDALGANLTIATLFEAPTIEALDALDGQDAAISGLDVVLPLRNGADAPPVFCVHPAGGLAWCYAGLARTLPSRYPLYGLQARGMLPGSHPPETMEEMARDYIEQIRRLKPRGPYHLLGWSVGGMIAHTMAALLEAEGEKVGMLALLDAYPADLWRDMTPPDEGMALEALLRIAGLADRELAEEGGSRREQVIALLRHEGSALGQLSSQTLDSLVDVVINNSRLVRETHHPVYGGDIHFFTAATPREEDWLDRRAWQPYVGGRIINLDLPATHPELMHQTHLATIAQHLMAVLEPRAACADSLS</sequence>
<dbReference type="InterPro" id="IPR000873">
    <property type="entry name" value="AMP-dep_synth/lig_dom"/>
</dbReference>
<proteinExistence type="inferred from homology"/>
<dbReference type="EMBL" id="FOLY01000004">
    <property type="protein sequence ID" value="SFC60213.1"/>
    <property type="molecule type" value="Genomic_DNA"/>
</dbReference>
<keyword evidence="8" id="KW-1185">Reference proteome</keyword>
<dbReference type="CDD" id="cd17646">
    <property type="entry name" value="A_NRPS_AB3403-like"/>
    <property type="match status" value="1"/>
</dbReference>
<dbReference type="GO" id="GO:0043041">
    <property type="term" value="P:amino acid activation for nonribosomal peptide biosynthetic process"/>
    <property type="evidence" value="ECO:0007669"/>
    <property type="project" value="TreeGrafter"/>
</dbReference>
<dbReference type="PANTHER" id="PTHR45527:SF1">
    <property type="entry name" value="FATTY ACID SYNTHASE"/>
    <property type="match status" value="1"/>
</dbReference>
<keyword evidence="3" id="KW-0596">Phosphopantetheine</keyword>
<protein>
    <submittedName>
        <fullName evidence="7">Enterobactin synthetase component F</fullName>
    </submittedName>
</protein>
<evidence type="ECO:0000313" key="7">
    <source>
        <dbReference type="EMBL" id="SFC60213.1"/>
    </source>
</evidence>
<dbReference type="SUPFAM" id="SSF52777">
    <property type="entry name" value="CoA-dependent acyltransferases"/>
    <property type="match status" value="2"/>
</dbReference>
<dbReference type="InterPro" id="IPR010071">
    <property type="entry name" value="AA_adenyl_dom"/>
</dbReference>
<dbReference type="RefSeq" id="WP_090133505.1">
    <property type="nucleotide sequence ID" value="NZ_FOLY01000004.1"/>
</dbReference>
<feature type="region of interest" description="Disordered" evidence="5">
    <location>
        <begin position="946"/>
        <end position="965"/>
    </location>
</feature>
<dbReference type="FunFam" id="3.30.300.30:FF:000010">
    <property type="entry name" value="Enterobactin synthetase component F"/>
    <property type="match status" value="1"/>
</dbReference>
<dbReference type="Gene3D" id="3.40.50.1820">
    <property type="entry name" value="alpha/beta hydrolase"/>
    <property type="match status" value="1"/>
</dbReference>
<dbReference type="GO" id="GO:0031177">
    <property type="term" value="F:phosphopantetheine binding"/>
    <property type="evidence" value="ECO:0007669"/>
    <property type="project" value="InterPro"/>
</dbReference>
<evidence type="ECO:0000259" key="6">
    <source>
        <dbReference type="PROSITE" id="PS50075"/>
    </source>
</evidence>
<dbReference type="SMART" id="SM00823">
    <property type="entry name" value="PKS_PP"/>
    <property type="match status" value="1"/>
</dbReference>
<name>A0A1I1KPZ8_9GAMM</name>
<keyword evidence="4" id="KW-0597">Phosphoprotein</keyword>
<evidence type="ECO:0000256" key="3">
    <source>
        <dbReference type="ARBA" id="ARBA00022450"/>
    </source>
</evidence>
<dbReference type="InterPro" id="IPR020845">
    <property type="entry name" value="AMP-binding_CS"/>
</dbReference>
<dbReference type="Pfam" id="PF00668">
    <property type="entry name" value="Condensation"/>
    <property type="match status" value="1"/>
</dbReference>
<gene>
    <name evidence="7" type="ORF">SAMN05421848_1977</name>
</gene>
<dbReference type="InterPro" id="IPR023213">
    <property type="entry name" value="CAT-like_dom_sf"/>
</dbReference>
<dbReference type="FunFam" id="1.10.1200.10:FF:000005">
    <property type="entry name" value="Nonribosomal peptide synthetase 1"/>
    <property type="match status" value="1"/>
</dbReference>
<dbReference type="InterPro" id="IPR045851">
    <property type="entry name" value="AMP-bd_C_sf"/>
</dbReference>
<dbReference type="GO" id="GO:0005829">
    <property type="term" value="C:cytosol"/>
    <property type="evidence" value="ECO:0007669"/>
    <property type="project" value="TreeGrafter"/>
</dbReference>
<dbReference type="Gene3D" id="3.40.50.980">
    <property type="match status" value="2"/>
</dbReference>